<dbReference type="Pfam" id="PF01558">
    <property type="entry name" value="POR"/>
    <property type="match status" value="1"/>
</dbReference>
<dbReference type="Gene3D" id="3.40.50.920">
    <property type="match status" value="1"/>
</dbReference>
<dbReference type="InterPro" id="IPR019752">
    <property type="entry name" value="Pyrv/ketoisovalerate_OxRed_cat"/>
</dbReference>
<evidence type="ECO:0000259" key="2">
    <source>
        <dbReference type="Pfam" id="PF01558"/>
    </source>
</evidence>
<proteinExistence type="predicted"/>
<dbReference type="InterPro" id="IPR029061">
    <property type="entry name" value="THDP-binding"/>
</dbReference>
<dbReference type="InterPro" id="IPR002880">
    <property type="entry name" value="Pyrv_Fd/Flavodoxin_OxRdtase_N"/>
</dbReference>
<dbReference type="GO" id="GO:0006979">
    <property type="term" value="P:response to oxidative stress"/>
    <property type="evidence" value="ECO:0007669"/>
    <property type="project" value="TreeGrafter"/>
</dbReference>
<dbReference type="InterPro" id="IPR022367">
    <property type="entry name" value="2-oxoacid/accept_OxRdtase_asu"/>
</dbReference>
<dbReference type="InterPro" id="IPR009014">
    <property type="entry name" value="Transketo_C/PFOR_II"/>
</dbReference>
<dbReference type="FunFam" id="3.40.50.970:FF:000022">
    <property type="entry name" value="2-oxoglutarate ferredoxin oxidoreductase alpha subunit"/>
    <property type="match status" value="1"/>
</dbReference>
<dbReference type="NCBIfam" id="TIGR03710">
    <property type="entry name" value="OAFO_sf"/>
    <property type="match status" value="1"/>
</dbReference>
<protein>
    <submittedName>
        <fullName evidence="5">Pyruvate flavodoxin/ferredoxin oxidoreductase-like protein</fullName>
    </submittedName>
</protein>
<dbReference type="Pfam" id="PF17147">
    <property type="entry name" value="PFOR_II"/>
    <property type="match status" value="1"/>
</dbReference>
<feature type="domain" description="Pyruvate flavodoxin/ferredoxin oxidoreductase pyrimidine binding" evidence="3">
    <location>
        <begin position="325"/>
        <end position="492"/>
    </location>
</feature>
<evidence type="ECO:0000313" key="5">
    <source>
        <dbReference type="EMBL" id="AIW81364.1"/>
    </source>
</evidence>
<sequence length="684" mass="73668">MLTLMPVSRSSGKRGVIRKLLFQARAIFLLCEIRLAGVGGSCQSLRFTHQTREYYMVSATFKVDEDTEVDHAPLESMVVRFAGDSGDGMQLTGGQFTLSTALAGNDLATFPDFPAEIRAPQGTLFGVSAFQINFGSSDISTAGDAPDILIAMNPAGLKVNLDALKEGGLIIADEGEFNDRNLAKAKYAANPLTDDSLAKWRLLSFNISQLTLESVKQFGLGNKEALRCKNMWTLGLALWMFDRERQPIIDWLNSKFASNPVLAEANIAALNAGHAYGETAELSGDGINHARLQHHIAAAPVEPGLYRTIIGAEAISLGLVAGAQLAGLPMFFGGYPITPASAILHHLSRLKEFGVTTFQAEDEIAAICSAIGASYAGQLGVTSSSGPGIALKGEAMGLAIMTELPLIIVNSQRGGPSTGLPTKTEQSDLYQAVYGRNGDAPMPVVAARSPEDAFECAIEACRIAVQYMTPVMLLTDGYIANAAEPWKVPDMDGYKPFPVEFLEDVPEGGFLPYGRDEKLARPWVKPGTPGLLHRIGGIEKAQGTGHLDYSPFNHQAMTDIRRDKVNGVAASIPDQAVDNGEAGGKLAIVGWGSTYGPIRQAVRRARRRGLDVSHIHIRHIWPMPANLGELLKSFDRVIVPEMNTGQLKTVLRDQFLVDAKPLNKVSGQPFKIAEIEAAIEEHLQ</sequence>
<keyword evidence="1" id="KW-0560">Oxidoreductase</keyword>
<dbReference type="AlphaFoldDB" id="A0A0K0LCF3"/>
<dbReference type="Pfam" id="PF01855">
    <property type="entry name" value="POR_N"/>
    <property type="match status" value="1"/>
</dbReference>
<evidence type="ECO:0000256" key="1">
    <source>
        <dbReference type="ARBA" id="ARBA00023002"/>
    </source>
</evidence>
<accession>A0A0K0LCF3</accession>
<evidence type="ECO:0000259" key="4">
    <source>
        <dbReference type="Pfam" id="PF17147"/>
    </source>
</evidence>
<dbReference type="PANTHER" id="PTHR32154:SF20">
    <property type="entry name" value="2-OXOGLUTARATE OXIDOREDUCTASE SUBUNIT KORA"/>
    <property type="match status" value="1"/>
</dbReference>
<dbReference type="Gene3D" id="3.40.50.970">
    <property type="match status" value="1"/>
</dbReference>
<reference evidence="5" key="1">
    <citation type="submission" date="2014-09" db="EMBL/GenBank/DDBJ databases">
        <authorList>
            <person name="Magalhaes I.L.F."/>
            <person name="Oliveira U."/>
            <person name="Santos F.R."/>
            <person name="Vidigal T.H.D.A."/>
            <person name="Brescovit A.D."/>
            <person name="Santos A.J."/>
        </authorList>
    </citation>
    <scope>NUCLEOTIDE SEQUENCE</scope>
</reference>
<dbReference type="InterPro" id="IPR002869">
    <property type="entry name" value="Pyrv_flavodox_OxRed_cen"/>
</dbReference>
<dbReference type="PANTHER" id="PTHR32154">
    <property type="entry name" value="PYRUVATE-FLAVODOXIN OXIDOREDUCTASE-RELATED"/>
    <property type="match status" value="1"/>
</dbReference>
<dbReference type="InterPro" id="IPR033412">
    <property type="entry name" value="PFOR_II"/>
</dbReference>
<name>A0A0K0LCF3_9BACT</name>
<keyword evidence="5" id="KW-0670">Pyruvate</keyword>
<dbReference type="EMBL" id="KM669722">
    <property type="protein sequence ID" value="AIW81364.1"/>
    <property type="molecule type" value="Genomic_DNA"/>
</dbReference>
<feature type="domain" description="Pyruvate:ferredoxin oxidoreductase core" evidence="4">
    <location>
        <begin position="586"/>
        <end position="650"/>
    </location>
</feature>
<feature type="domain" description="Pyruvate/ketoisovalerate oxidoreductase catalytic" evidence="2">
    <location>
        <begin position="86"/>
        <end position="274"/>
    </location>
</feature>
<dbReference type="GO" id="GO:0016903">
    <property type="term" value="F:oxidoreductase activity, acting on the aldehyde or oxo group of donors"/>
    <property type="evidence" value="ECO:0007669"/>
    <property type="project" value="InterPro"/>
</dbReference>
<dbReference type="InterPro" id="IPR050722">
    <property type="entry name" value="Pyruvate:ferred/Flavod_OxRd"/>
</dbReference>
<dbReference type="CDD" id="cd07034">
    <property type="entry name" value="TPP_PYR_PFOR_IOR-alpha_like"/>
    <property type="match status" value="1"/>
</dbReference>
<dbReference type="SUPFAM" id="SSF52518">
    <property type="entry name" value="Thiamin diphosphate-binding fold (THDP-binding)"/>
    <property type="match status" value="1"/>
</dbReference>
<organism evidence="5">
    <name type="scientific">uncultured bacterium TB304_p</name>
    <dbReference type="NCBI Taxonomy" id="1552135"/>
    <lineage>
        <taxon>Bacteria</taxon>
        <taxon>environmental samples</taxon>
    </lineage>
</organism>
<dbReference type="Gene3D" id="3.40.920.10">
    <property type="entry name" value="Pyruvate-ferredoxin oxidoreductase, PFOR, domain III"/>
    <property type="match status" value="1"/>
</dbReference>
<dbReference type="SUPFAM" id="SSF52922">
    <property type="entry name" value="TK C-terminal domain-like"/>
    <property type="match status" value="1"/>
</dbReference>
<evidence type="ECO:0000259" key="3">
    <source>
        <dbReference type="Pfam" id="PF01855"/>
    </source>
</evidence>